<reference evidence="1 2" key="1">
    <citation type="submission" date="2020-12" db="EMBL/GenBank/DDBJ databases">
        <title>Genomic characterization of four novel bacteriophages infecting Klebsiella pneumoniae.</title>
        <authorList>
            <person name="Estrada Bonilla B."/>
            <person name="Costa A.R."/>
            <person name="van Rossum T."/>
            <person name="Hagedoorn S."/>
            <person name="Wallinga H."/>
            <person name="Xiao M."/>
            <person name="Song W."/>
            <person name="Haas P.-J."/>
            <person name="Nobrega F.L."/>
            <person name="Brouns S.J.J."/>
        </authorList>
    </citation>
    <scope>NUCLEOTIDE SEQUENCE [LARGE SCALE GENOMIC DNA]</scope>
</reference>
<dbReference type="EMBL" id="MW394388">
    <property type="protein sequence ID" value="QQV91680.1"/>
    <property type="molecule type" value="Genomic_DNA"/>
</dbReference>
<protein>
    <submittedName>
        <fullName evidence="1">Uncharacterized protein</fullName>
    </submittedName>
</protein>
<accession>A0A7U0GAM6</accession>
<name>A0A7U0GAM6_9CAUD</name>
<gene>
    <name evidence="1" type="ORF">vBKpPFBKp27_036</name>
</gene>
<proteinExistence type="predicted"/>
<sequence length="63" mass="7205">MQVIKFHELEDGAQFMFAQTWAYGDRNVWQKATEDGDNHNCVLIKDSNKVSFAGHNTLVIPTH</sequence>
<evidence type="ECO:0000313" key="1">
    <source>
        <dbReference type="EMBL" id="QQV91680.1"/>
    </source>
</evidence>
<evidence type="ECO:0000313" key="2">
    <source>
        <dbReference type="Proteomes" id="UP000596379"/>
    </source>
</evidence>
<organism evidence="1 2">
    <name type="scientific">Klebsiella phage vB_KpP_FBKp27</name>
    <dbReference type="NCBI Taxonomy" id="2801837"/>
    <lineage>
        <taxon>Viruses</taxon>
        <taxon>Duplodnaviria</taxon>
        <taxon>Heunggongvirae</taxon>
        <taxon>Uroviricota</taxon>
        <taxon>Caudoviricetes</taxon>
        <taxon>Schitoviridae</taxon>
        <taxon>Efbeekayvirus</taxon>
        <taxon>Efbeekayvirus Fbkp27</taxon>
    </lineage>
</organism>
<keyword evidence="2" id="KW-1185">Reference proteome</keyword>
<dbReference type="Proteomes" id="UP000596379">
    <property type="component" value="Segment"/>
</dbReference>